<reference evidence="2 3" key="1">
    <citation type="journal article" date="2013" name="Curr. Biol.">
        <title>The Genome of the Foraminiferan Reticulomyxa filosa.</title>
        <authorList>
            <person name="Glockner G."/>
            <person name="Hulsmann N."/>
            <person name="Schleicher M."/>
            <person name="Noegel A.A."/>
            <person name="Eichinger L."/>
            <person name="Gallinger C."/>
            <person name="Pawlowski J."/>
            <person name="Sierra R."/>
            <person name="Euteneuer U."/>
            <person name="Pillet L."/>
            <person name="Moustafa A."/>
            <person name="Platzer M."/>
            <person name="Groth M."/>
            <person name="Szafranski K."/>
            <person name="Schliwa M."/>
        </authorList>
    </citation>
    <scope>NUCLEOTIDE SEQUENCE [LARGE SCALE GENOMIC DNA]</scope>
</reference>
<dbReference type="AlphaFoldDB" id="X6LSR5"/>
<gene>
    <name evidence="2" type="ORF">RFI_33006</name>
</gene>
<accession>X6LSR5</accession>
<proteinExistence type="predicted"/>
<feature type="transmembrane region" description="Helical" evidence="1">
    <location>
        <begin position="102"/>
        <end position="120"/>
    </location>
</feature>
<keyword evidence="3" id="KW-1185">Reference proteome</keyword>
<comment type="caution">
    <text evidence="2">The sequence shown here is derived from an EMBL/GenBank/DDBJ whole genome shotgun (WGS) entry which is preliminary data.</text>
</comment>
<keyword evidence="1" id="KW-0472">Membrane</keyword>
<keyword evidence="1" id="KW-0812">Transmembrane</keyword>
<dbReference type="Proteomes" id="UP000023152">
    <property type="component" value="Unassembled WGS sequence"/>
</dbReference>
<protein>
    <submittedName>
        <fullName evidence="2">Uncharacterized protein</fullName>
    </submittedName>
</protein>
<dbReference type="EMBL" id="ASPP01029422">
    <property type="protein sequence ID" value="ETO04391.1"/>
    <property type="molecule type" value="Genomic_DNA"/>
</dbReference>
<evidence type="ECO:0000256" key="1">
    <source>
        <dbReference type="SAM" id="Phobius"/>
    </source>
</evidence>
<sequence length="224" mass="26893">MLKKKNRNKRTIKRTTFNFNSKYKKRFKVMDSIKKYNNKKVPFFLFFYLSSFFLFAVYFENKKQMVVFSCAASLIFFCYLFAGLLSSFLMVFDLCPKKLFDFLRFVGLQYYVSIHIYLIFRQYLTVVRIDSCLANYTQSSPNILTKILHIMQSLRNQQFHWLFLQKEVFIVQNFNEYISFVENTFISKKKSNCSECKHKQCYCFNSITLITDLSGIFVAFLYSK</sequence>
<organism evidence="2 3">
    <name type="scientific">Reticulomyxa filosa</name>
    <dbReference type="NCBI Taxonomy" id="46433"/>
    <lineage>
        <taxon>Eukaryota</taxon>
        <taxon>Sar</taxon>
        <taxon>Rhizaria</taxon>
        <taxon>Retaria</taxon>
        <taxon>Foraminifera</taxon>
        <taxon>Monothalamids</taxon>
        <taxon>Reticulomyxidae</taxon>
        <taxon>Reticulomyxa</taxon>
    </lineage>
</organism>
<evidence type="ECO:0000313" key="3">
    <source>
        <dbReference type="Proteomes" id="UP000023152"/>
    </source>
</evidence>
<evidence type="ECO:0000313" key="2">
    <source>
        <dbReference type="EMBL" id="ETO04391.1"/>
    </source>
</evidence>
<feature type="transmembrane region" description="Helical" evidence="1">
    <location>
        <begin position="65"/>
        <end position="90"/>
    </location>
</feature>
<feature type="transmembrane region" description="Helical" evidence="1">
    <location>
        <begin position="41"/>
        <end position="59"/>
    </location>
</feature>
<keyword evidence="1" id="KW-1133">Transmembrane helix</keyword>
<name>X6LSR5_RETFI</name>